<dbReference type="AlphaFoldDB" id="A0A645CVT5"/>
<sequence length="112" mass="11435">MVFIKEKIHMKFVTILMLVGLVFFVAALPAAQANESSASAVAQVSSLNGTVVAEGLVTVGTAVKEGQVLVMVKTFAGNAPAARASIDGTVVEVLVVPGSEITAGQVVVKIKP</sequence>
<reference evidence="1" key="1">
    <citation type="submission" date="2019-08" db="EMBL/GenBank/DDBJ databases">
        <authorList>
            <person name="Kucharzyk K."/>
            <person name="Murdoch R.W."/>
            <person name="Higgins S."/>
            <person name="Loffler F."/>
        </authorList>
    </citation>
    <scope>NUCLEOTIDE SEQUENCE</scope>
</reference>
<dbReference type="Gene3D" id="2.40.50.100">
    <property type="match status" value="1"/>
</dbReference>
<proteinExistence type="predicted"/>
<accession>A0A645CVT5</accession>
<evidence type="ECO:0000313" key="1">
    <source>
        <dbReference type="EMBL" id="MPM80993.1"/>
    </source>
</evidence>
<name>A0A645CVT5_9ZZZZ</name>
<gene>
    <name evidence="1" type="ORF">SDC9_128044</name>
</gene>
<organism evidence="1">
    <name type="scientific">bioreactor metagenome</name>
    <dbReference type="NCBI Taxonomy" id="1076179"/>
    <lineage>
        <taxon>unclassified sequences</taxon>
        <taxon>metagenomes</taxon>
        <taxon>ecological metagenomes</taxon>
    </lineage>
</organism>
<dbReference type="InterPro" id="IPR011053">
    <property type="entry name" value="Single_hybrid_motif"/>
</dbReference>
<protein>
    <recommendedName>
        <fullName evidence="2">Lipoyl-binding domain-containing protein</fullName>
    </recommendedName>
</protein>
<comment type="caution">
    <text evidence="1">The sequence shown here is derived from an EMBL/GenBank/DDBJ whole genome shotgun (WGS) entry which is preliminary data.</text>
</comment>
<dbReference type="EMBL" id="VSSQ01030455">
    <property type="protein sequence ID" value="MPM80993.1"/>
    <property type="molecule type" value="Genomic_DNA"/>
</dbReference>
<evidence type="ECO:0008006" key="2">
    <source>
        <dbReference type="Google" id="ProtNLM"/>
    </source>
</evidence>
<dbReference type="SUPFAM" id="SSF51230">
    <property type="entry name" value="Single hybrid motif"/>
    <property type="match status" value="1"/>
</dbReference>